<feature type="region of interest" description="Disordered" evidence="1">
    <location>
        <begin position="1"/>
        <end position="26"/>
    </location>
</feature>
<evidence type="ECO:0000256" key="1">
    <source>
        <dbReference type="SAM" id="MobiDB-lite"/>
    </source>
</evidence>
<dbReference type="RefSeq" id="XP_016226345.1">
    <property type="nucleotide sequence ID" value="XM_016366827.1"/>
</dbReference>
<protein>
    <submittedName>
        <fullName evidence="2">Uncharacterized protein</fullName>
    </submittedName>
</protein>
<organism evidence="2 3">
    <name type="scientific">Exophiala mesophila</name>
    <name type="common">Black yeast-like fungus</name>
    <dbReference type="NCBI Taxonomy" id="212818"/>
    <lineage>
        <taxon>Eukaryota</taxon>
        <taxon>Fungi</taxon>
        <taxon>Dikarya</taxon>
        <taxon>Ascomycota</taxon>
        <taxon>Pezizomycotina</taxon>
        <taxon>Eurotiomycetes</taxon>
        <taxon>Chaetothyriomycetidae</taxon>
        <taxon>Chaetothyriales</taxon>
        <taxon>Herpotrichiellaceae</taxon>
        <taxon>Exophiala</taxon>
    </lineage>
</organism>
<dbReference type="AlphaFoldDB" id="A0A0D1Y2F7"/>
<keyword evidence="3" id="KW-1185">Reference proteome</keyword>
<dbReference type="Proteomes" id="UP000054302">
    <property type="component" value="Unassembled WGS sequence"/>
</dbReference>
<reference evidence="2 3" key="1">
    <citation type="submission" date="2015-01" db="EMBL/GenBank/DDBJ databases">
        <title>The Genome Sequence of Exophiala mesophila CBS40295.</title>
        <authorList>
            <consortium name="The Broad Institute Genomics Platform"/>
            <person name="Cuomo C."/>
            <person name="de Hoog S."/>
            <person name="Gorbushina A."/>
            <person name="Stielow B."/>
            <person name="Teixiera M."/>
            <person name="Abouelleil A."/>
            <person name="Chapman S.B."/>
            <person name="Priest M."/>
            <person name="Young S.K."/>
            <person name="Wortman J."/>
            <person name="Nusbaum C."/>
            <person name="Birren B."/>
        </authorList>
    </citation>
    <scope>NUCLEOTIDE SEQUENCE [LARGE SCALE GENOMIC DNA]</scope>
    <source>
        <strain evidence="2 3">CBS 40295</strain>
    </source>
</reference>
<accession>A0A0D1Y2F7</accession>
<gene>
    <name evidence="2" type="ORF">PV10_02503</name>
</gene>
<dbReference type="OrthoDB" id="4117504at2759"/>
<dbReference type="OMA" id="FLETCLL"/>
<dbReference type="HOGENOM" id="CLU_1390240_0_0_1"/>
<evidence type="ECO:0000313" key="2">
    <source>
        <dbReference type="EMBL" id="KIV94771.1"/>
    </source>
</evidence>
<proteinExistence type="predicted"/>
<dbReference type="EMBL" id="KN847521">
    <property type="protein sequence ID" value="KIV94771.1"/>
    <property type="molecule type" value="Genomic_DNA"/>
</dbReference>
<sequence>MASAVPPPPTITVEAPSKTTPQSIPASASTIQAPAGATIPKARPTKPTLVRSCYLCDEQNPGDFSPTTKFLETCLLCSRHFCPIHKSEQWDTVCNINHSQYYKQCLAKARAELQSQGKDVDSAGNRGLAELLINEGIYPSLGEREKAIFSTSPVDNKKVQELEQYRSLDAALTGSSTKPRNQLIEERDVLEADIAV</sequence>
<evidence type="ECO:0000313" key="3">
    <source>
        <dbReference type="Proteomes" id="UP000054302"/>
    </source>
</evidence>
<dbReference type="VEuPathDB" id="FungiDB:PV10_02503"/>
<feature type="compositionally biased region" description="Polar residues" evidence="1">
    <location>
        <begin position="17"/>
        <end position="26"/>
    </location>
</feature>
<dbReference type="GeneID" id="27320348"/>
<name>A0A0D1Y2F7_EXOME</name>
<feature type="compositionally biased region" description="Pro residues" evidence="1">
    <location>
        <begin position="1"/>
        <end position="10"/>
    </location>
</feature>